<sequence>MMMAGACESDLICSLALQKPGVWLGGYTYLGAVDQRSARHISLAIRLGDTPQWPMNHTPSTHCFVCSTLPCTESNYRVYTECKPLCRHVSALFVLTHTASQTLEGRLTLSHYIHSHIALLQASERGSPSPREHSPSVPGTSHPPHPALHTQDSALSALRRSNKNLFISIRGKWYMSRVSSSSPFQRDRIRGPQSCITMTMAKERVGIR</sequence>
<protein>
    <submittedName>
        <fullName evidence="2">Uncharacterized protein</fullName>
    </submittedName>
</protein>
<accession>A0A4Y7SKT5</accession>
<dbReference type="Proteomes" id="UP000298030">
    <property type="component" value="Unassembled WGS sequence"/>
</dbReference>
<reference evidence="2 3" key="1">
    <citation type="journal article" date="2019" name="Nat. Ecol. Evol.">
        <title>Megaphylogeny resolves global patterns of mushroom evolution.</title>
        <authorList>
            <person name="Varga T."/>
            <person name="Krizsan K."/>
            <person name="Foldi C."/>
            <person name="Dima B."/>
            <person name="Sanchez-Garcia M."/>
            <person name="Sanchez-Ramirez S."/>
            <person name="Szollosi G.J."/>
            <person name="Szarkandi J.G."/>
            <person name="Papp V."/>
            <person name="Albert L."/>
            <person name="Andreopoulos W."/>
            <person name="Angelini C."/>
            <person name="Antonin V."/>
            <person name="Barry K.W."/>
            <person name="Bougher N.L."/>
            <person name="Buchanan P."/>
            <person name="Buyck B."/>
            <person name="Bense V."/>
            <person name="Catcheside P."/>
            <person name="Chovatia M."/>
            <person name="Cooper J."/>
            <person name="Damon W."/>
            <person name="Desjardin D."/>
            <person name="Finy P."/>
            <person name="Geml J."/>
            <person name="Haridas S."/>
            <person name="Hughes K."/>
            <person name="Justo A."/>
            <person name="Karasinski D."/>
            <person name="Kautmanova I."/>
            <person name="Kiss B."/>
            <person name="Kocsube S."/>
            <person name="Kotiranta H."/>
            <person name="LaButti K.M."/>
            <person name="Lechner B.E."/>
            <person name="Liimatainen K."/>
            <person name="Lipzen A."/>
            <person name="Lukacs Z."/>
            <person name="Mihaltcheva S."/>
            <person name="Morgado L.N."/>
            <person name="Niskanen T."/>
            <person name="Noordeloos M.E."/>
            <person name="Ohm R.A."/>
            <person name="Ortiz-Santana B."/>
            <person name="Ovrebo C."/>
            <person name="Racz N."/>
            <person name="Riley R."/>
            <person name="Savchenko A."/>
            <person name="Shiryaev A."/>
            <person name="Soop K."/>
            <person name="Spirin V."/>
            <person name="Szebenyi C."/>
            <person name="Tomsovsky M."/>
            <person name="Tulloss R.E."/>
            <person name="Uehling J."/>
            <person name="Grigoriev I.V."/>
            <person name="Vagvolgyi C."/>
            <person name="Papp T."/>
            <person name="Martin F.M."/>
            <person name="Miettinen O."/>
            <person name="Hibbett D.S."/>
            <person name="Nagy L.G."/>
        </authorList>
    </citation>
    <scope>NUCLEOTIDE SEQUENCE [LARGE SCALE GENOMIC DNA]</scope>
    <source>
        <strain evidence="2 3">FP101781</strain>
    </source>
</reference>
<evidence type="ECO:0000256" key="1">
    <source>
        <dbReference type="SAM" id="MobiDB-lite"/>
    </source>
</evidence>
<dbReference type="EMBL" id="QPFP01000092">
    <property type="protein sequence ID" value="TEB22382.1"/>
    <property type="molecule type" value="Genomic_DNA"/>
</dbReference>
<name>A0A4Y7SKT5_COPMI</name>
<evidence type="ECO:0000313" key="2">
    <source>
        <dbReference type="EMBL" id="TEB22382.1"/>
    </source>
</evidence>
<proteinExistence type="predicted"/>
<feature type="region of interest" description="Disordered" evidence="1">
    <location>
        <begin position="123"/>
        <end position="149"/>
    </location>
</feature>
<keyword evidence="3" id="KW-1185">Reference proteome</keyword>
<dbReference type="AlphaFoldDB" id="A0A4Y7SKT5"/>
<evidence type="ECO:0000313" key="3">
    <source>
        <dbReference type="Proteomes" id="UP000298030"/>
    </source>
</evidence>
<gene>
    <name evidence="2" type="ORF">FA13DRAFT_1514138</name>
</gene>
<organism evidence="2 3">
    <name type="scientific">Coprinellus micaceus</name>
    <name type="common">Glistening ink-cap mushroom</name>
    <name type="synonym">Coprinus micaceus</name>
    <dbReference type="NCBI Taxonomy" id="71717"/>
    <lineage>
        <taxon>Eukaryota</taxon>
        <taxon>Fungi</taxon>
        <taxon>Dikarya</taxon>
        <taxon>Basidiomycota</taxon>
        <taxon>Agaricomycotina</taxon>
        <taxon>Agaricomycetes</taxon>
        <taxon>Agaricomycetidae</taxon>
        <taxon>Agaricales</taxon>
        <taxon>Agaricineae</taxon>
        <taxon>Psathyrellaceae</taxon>
        <taxon>Coprinellus</taxon>
    </lineage>
</organism>
<comment type="caution">
    <text evidence="2">The sequence shown here is derived from an EMBL/GenBank/DDBJ whole genome shotgun (WGS) entry which is preliminary data.</text>
</comment>